<accession>A0A0G4LJD6</accession>
<comment type="similarity">
    <text evidence="4">Belongs to the copper transporter (Ctr) (TC 1.A.56) family. SLC31A subfamily.</text>
</comment>
<keyword evidence="4" id="KW-0186">Copper</keyword>
<evidence type="ECO:0000313" key="7">
    <source>
        <dbReference type="Proteomes" id="UP000044602"/>
    </source>
</evidence>
<comment type="subcellular location">
    <subcellularLocation>
        <location evidence="4">Membrane</location>
        <topology evidence="4">Multi-pass membrane protein</topology>
    </subcellularLocation>
</comment>
<sequence length="143" mass="15702">MFSTGAGTPLYSSGWSPISNDDYAGTCFFLLALGALARCLVAVKAVLERRWIDADLNSRYIVVKTNPEKYIGSNPQSGNSVLSENGVEKDIIIVRRHRNGARPWRITVDGPAAAIDTLIAGYAIHHADECGLFPLCPRWDIPW</sequence>
<dbReference type="EMBL" id="CVQI01012780">
    <property type="protein sequence ID" value="CRK22128.1"/>
    <property type="molecule type" value="Genomic_DNA"/>
</dbReference>
<dbReference type="EMBL" id="CVQH01005780">
    <property type="protein sequence ID" value="CRK14696.1"/>
    <property type="molecule type" value="Genomic_DNA"/>
</dbReference>
<keyword evidence="1" id="KW-0812">Transmembrane</keyword>
<evidence type="ECO:0000313" key="5">
    <source>
        <dbReference type="EMBL" id="CRK14696.1"/>
    </source>
</evidence>
<keyword evidence="3 4" id="KW-0472">Membrane</keyword>
<dbReference type="Proteomes" id="UP000044602">
    <property type="component" value="Unassembled WGS sequence"/>
</dbReference>
<evidence type="ECO:0000313" key="8">
    <source>
        <dbReference type="Proteomes" id="UP000045706"/>
    </source>
</evidence>
<keyword evidence="4" id="KW-0406">Ion transport</keyword>
<evidence type="ECO:0000256" key="1">
    <source>
        <dbReference type="ARBA" id="ARBA00022692"/>
    </source>
</evidence>
<dbReference type="GO" id="GO:0016020">
    <property type="term" value="C:membrane"/>
    <property type="evidence" value="ECO:0007669"/>
    <property type="project" value="UniProtKB-SubCell"/>
</dbReference>
<evidence type="ECO:0000256" key="2">
    <source>
        <dbReference type="ARBA" id="ARBA00022989"/>
    </source>
</evidence>
<keyword evidence="7" id="KW-1185">Reference proteome</keyword>
<keyword evidence="2" id="KW-1133">Transmembrane helix</keyword>
<dbReference type="STRING" id="100787.A0A0G4LJD6"/>
<protein>
    <recommendedName>
        <fullName evidence="4">Copper transport protein</fullName>
    </recommendedName>
</protein>
<keyword evidence="4" id="KW-0187">Copper transport</keyword>
<dbReference type="GO" id="GO:0005375">
    <property type="term" value="F:copper ion transmembrane transporter activity"/>
    <property type="evidence" value="ECO:0007669"/>
    <property type="project" value="UniProtKB-UniRule"/>
</dbReference>
<evidence type="ECO:0000256" key="4">
    <source>
        <dbReference type="RuleBase" id="RU367022"/>
    </source>
</evidence>
<reference evidence="7 8" key="1">
    <citation type="submission" date="2015-05" db="EMBL/GenBank/DDBJ databases">
        <authorList>
            <person name="Fogelqvist Johan"/>
        </authorList>
    </citation>
    <scope>NUCLEOTIDE SEQUENCE [LARGE SCALE GENOMIC DNA]</scope>
    <source>
        <strain evidence="5">VL1</strain>
        <strain evidence="6">VL2</strain>
    </source>
</reference>
<gene>
    <name evidence="5" type="ORF">BN1708_011221</name>
    <name evidence="6" type="ORF">BN1723_012582</name>
</gene>
<name>A0A0G4LJD6_VERLO</name>
<evidence type="ECO:0000313" key="6">
    <source>
        <dbReference type="EMBL" id="CRK22128.1"/>
    </source>
</evidence>
<proteinExistence type="inferred from homology"/>
<keyword evidence="4" id="KW-0813">Transport</keyword>
<organism evidence="6 8">
    <name type="scientific">Verticillium longisporum</name>
    <name type="common">Verticillium dahliae var. longisporum</name>
    <dbReference type="NCBI Taxonomy" id="100787"/>
    <lineage>
        <taxon>Eukaryota</taxon>
        <taxon>Fungi</taxon>
        <taxon>Dikarya</taxon>
        <taxon>Ascomycota</taxon>
        <taxon>Pezizomycotina</taxon>
        <taxon>Sordariomycetes</taxon>
        <taxon>Hypocreomycetidae</taxon>
        <taxon>Glomerellales</taxon>
        <taxon>Plectosphaerellaceae</taxon>
        <taxon>Verticillium</taxon>
    </lineage>
</organism>
<dbReference type="Proteomes" id="UP000045706">
    <property type="component" value="Unassembled WGS sequence"/>
</dbReference>
<dbReference type="InterPro" id="IPR007274">
    <property type="entry name" value="Cop_transporter"/>
</dbReference>
<dbReference type="AlphaFoldDB" id="A0A0G4LJD6"/>
<dbReference type="Pfam" id="PF04145">
    <property type="entry name" value="Ctr"/>
    <property type="match status" value="1"/>
</dbReference>
<evidence type="ECO:0000256" key="3">
    <source>
        <dbReference type="ARBA" id="ARBA00023136"/>
    </source>
</evidence>